<name>A0A271J0Q5_9BACT</name>
<evidence type="ECO:0000313" key="3">
    <source>
        <dbReference type="Proteomes" id="UP000216339"/>
    </source>
</evidence>
<organism evidence="2 3">
    <name type="scientific">Rubrivirga marina</name>
    <dbReference type="NCBI Taxonomy" id="1196024"/>
    <lineage>
        <taxon>Bacteria</taxon>
        <taxon>Pseudomonadati</taxon>
        <taxon>Rhodothermota</taxon>
        <taxon>Rhodothermia</taxon>
        <taxon>Rhodothermales</taxon>
        <taxon>Rubricoccaceae</taxon>
        <taxon>Rubrivirga</taxon>
    </lineage>
</organism>
<proteinExistence type="predicted"/>
<dbReference type="Proteomes" id="UP000216339">
    <property type="component" value="Unassembled WGS sequence"/>
</dbReference>
<dbReference type="Gene3D" id="2.60.40.2030">
    <property type="match status" value="2"/>
</dbReference>
<feature type="chain" id="PRO_5012244594" description="Calx-beta domain-containing protein" evidence="1">
    <location>
        <begin position="27"/>
        <end position="1103"/>
    </location>
</feature>
<sequence>MRLLPLTRALLGTALSVLLLAPTAHAQTILSQGDVAILAVDAGATGGEQFSFVLLTDVSSGTVVRFSDFDMTAGGAATDDGNDGVVSVTLNALPAGTVVTINVNNSTPETASQGTVLVTNSGFVLSEFSGDSIVAYQGADGTTPAGGTFLYYVDLVDATSDAPSALGPDAVVEFDNNDGFAYDTRPTGLNAPTSGTVEELIAAFNALSNYVVAINFEPSTYLPNMFDIGAADPTVSLIASPSSISENGGTSTLTAFLSSAADGDVTVTIDAAPFGDAVLGSDYTLSDDDGETAGVQIVIGSGTSSGSVTLTALDDDEFEPVEDAVVYISDVSGNVQDPMCLGGGPEITTSKDDRAGLGGALAMGEGASCIASVTIEDDEENPFEGDDGQPGDAGNIVDNAPFLVGGDGTSFFGYIGNGPEADPTNDADCFVFRVVDPAAFSAELFTSGESFPLGDSQFHLFRADGTFVLFDDDGGEGLNSRFGAGDLTDAGGMAGTYSLCVSSFNNDAVNADDEEFDNGATGVLDDWADNGGSTGSYRVNLTGTAVVQGGATVRFARVQQVVSEGAGEAIVELEADNLDNPVRVTVSLLSGDPADLDGFTSTTTTIGGFGTSPPYTVVIPITDDFVPEENEPFVFQLSVNPPNQVGGGTLVLVVVDNDGDPVTTTVPVGEPGLRALSLPINGVSAADLADAAGSDEVFIYDAATGAFVPAAPGTVLMAGQPVLIDVAEGSDLTFTGSAPMGATAYDQTTIAVDDASRVLVPIGNPSDEPVSLSAITVEGGTLADVALVFNPMSGAFEPISLAAEDCCDAASPYLYPYAAVILQVTPDGDADDVSVTIGEDAAGGAGESITEADFTPTDDESAVVLQVRPASGGGASLVADAPGDVLVLRLGVGGEGLDEFDGFDVVSPPGASLATPGPVDTDALYAAFSWPAPEVGQLIAMPIYLRVPEPGAYEFVLTEMPSQIDGRPVIVELFDGTAPTELEAGTPFTFTVAEGDSVLAGRFAIQLSVGAGVASEGSPALPSLSVYPNPSAGRATVALSDVTGDVRVAIYDALGREVAVLHDGPVAGTFEASIAPGQLVPGAYLVRAAGESLVQTRALTIVR</sequence>
<dbReference type="InterPro" id="IPR038081">
    <property type="entry name" value="CalX-like_sf"/>
</dbReference>
<keyword evidence="1" id="KW-0732">Signal</keyword>
<dbReference type="AlphaFoldDB" id="A0A271J0Q5"/>
<protein>
    <recommendedName>
        <fullName evidence="4">Calx-beta domain-containing protein</fullName>
    </recommendedName>
</protein>
<dbReference type="OrthoDB" id="1488838at2"/>
<evidence type="ECO:0008006" key="4">
    <source>
        <dbReference type="Google" id="ProtNLM"/>
    </source>
</evidence>
<comment type="caution">
    <text evidence="2">The sequence shown here is derived from an EMBL/GenBank/DDBJ whole genome shotgun (WGS) entry which is preliminary data.</text>
</comment>
<keyword evidence="3" id="KW-1185">Reference proteome</keyword>
<dbReference type="InterPro" id="IPR026444">
    <property type="entry name" value="Secre_tail"/>
</dbReference>
<feature type="signal peptide" evidence="1">
    <location>
        <begin position="1"/>
        <end position="26"/>
    </location>
</feature>
<accession>A0A271J0Q5</accession>
<dbReference type="NCBIfam" id="TIGR04183">
    <property type="entry name" value="Por_Secre_tail"/>
    <property type="match status" value="1"/>
</dbReference>
<evidence type="ECO:0000256" key="1">
    <source>
        <dbReference type="SAM" id="SignalP"/>
    </source>
</evidence>
<reference evidence="2 3" key="1">
    <citation type="submission" date="2016-11" db="EMBL/GenBank/DDBJ databases">
        <title>Study of marine rhodopsin-containing bacteria.</title>
        <authorList>
            <person name="Yoshizawa S."/>
            <person name="Kumagai Y."/>
            <person name="Kogure K."/>
        </authorList>
    </citation>
    <scope>NUCLEOTIDE SEQUENCE [LARGE SCALE GENOMIC DNA]</scope>
    <source>
        <strain evidence="2 3">SAORIC-28</strain>
    </source>
</reference>
<dbReference type="RefSeq" id="WP_095510497.1">
    <property type="nucleotide sequence ID" value="NZ_MQWD01000001.1"/>
</dbReference>
<gene>
    <name evidence="2" type="ORF">BSZ37_10485</name>
</gene>
<evidence type="ECO:0000313" key="2">
    <source>
        <dbReference type="EMBL" id="PAP76828.1"/>
    </source>
</evidence>
<dbReference type="Gene3D" id="2.60.120.380">
    <property type="match status" value="1"/>
</dbReference>
<dbReference type="SUPFAM" id="SSF141072">
    <property type="entry name" value="CalX-like"/>
    <property type="match status" value="2"/>
</dbReference>
<dbReference type="EMBL" id="MQWD01000001">
    <property type="protein sequence ID" value="PAP76828.1"/>
    <property type="molecule type" value="Genomic_DNA"/>
</dbReference>